<accession>A0A2T3ATS0</accession>
<organism evidence="1 2">
    <name type="scientific">Amorphotheca resinae ATCC 22711</name>
    <dbReference type="NCBI Taxonomy" id="857342"/>
    <lineage>
        <taxon>Eukaryota</taxon>
        <taxon>Fungi</taxon>
        <taxon>Dikarya</taxon>
        <taxon>Ascomycota</taxon>
        <taxon>Pezizomycotina</taxon>
        <taxon>Leotiomycetes</taxon>
        <taxon>Helotiales</taxon>
        <taxon>Amorphothecaceae</taxon>
        <taxon>Amorphotheca</taxon>
    </lineage>
</organism>
<protein>
    <submittedName>
        <fullName evidence="1">Uncharacterized protein</fullName>
    </submittedName>
</protein>
<dbReference type="AlphaFoldDB" id="A0A2T3ATS0"/>
<sequence length="84" mass="9174">MSKRLALRTKPSVALTDLDSPLLPSTALCSRQPSITLADLDSPLLPSQISTAFCYLYEYPRQPSVAFTNTLDSPLLPPRILTAL</sequence>
<dbReference type="Proteomes" id="UP000241818">
    <property type="component" value="Unassembled WGS sequence"/>
</dbReference>
<gene>
    <name evidence="1" type="ORF">M430DRAFT_22213</name>
</gene>
<dbReference type="EMBL" id="KZ679016">
    <property type="protein sequence ID" value="PSS10876.1"/>
    <property type="molecule type" value="Genomic_DNA"/>
</dbReference>
<dbReference type="InParanoid" id="A0A2T3ATS0"/>
<dbReference type="RefSeq" id="XP_024718055.1">
    <property type="nucleotide sequence ID" value="XM_024864657.1"/>
</dbReference>
<keyword evidence="2" id="KW-1185">Reference proteome</keyword>
<evidence type="ECO:0000313" key="2">
    <source>
        <dbReference type="Proteomes" id="UP000241818"/>
    </source>
</evidence>
<dbReference type="GeneID" id="36572738"/>
<evidence type="ECO:0000313" key="1">
    <source>
        <dbReference type="EMBL" id="PSS10876.1"/>
    </source>
</evidence>
<name>A0A2T3ATS0_AMORE</name>
<proteinExistence type="predicted"/>
<reference evidence="1 2" key="1">
    <citation type="journal article" date="2018" name="New Phytol.">
        <title>Comparative genomics and transcriptomics depict ericoid mycorrhizal fungi as versatile saprotrophs and plant mutualists.</title>
        <authorList>
            <person name="Martino E."/>
            <person name="Morin E."/>
            <person name="Grelet G.A."/>
            <person name="Kuo A."/>
            <person name="Kohler A."/>
            <person name="Daghino S."/>
            <person name="Barry K.W."/>
            <person name="Cichocki N."/>
            <person name="Clum A."/>
            <person name="Dockter R.B."/>
            <person name="Hainaut M."/>
            <person name="Kuo R.C."/>
            <person name="LaButti K."/>
            <person name="Lindahl B.D."/>
            <person name="Lindquist E.A."/>
            <person name="Lipzen A."/>
            <person name="Khouja H.R."/>
            <person name="Magnuson J."/>
            <person name="Murat C."/>
            <person name="Ohm R.A."/>
            <person name="Singer S.W."/>
            <person name="Spatafora J.W."/>
            <person name="Wang M."/>
            <person name="Veneault-Fourrey C."/>
            <person name="Henrissat B."/>
            <person name="Grigoriev I.V."/>
            <person name="Martin F.M."/>
            <person name="Perotto S."/>
        </authorList>
    </citation>
    <scope>NUCLEOTIDE SEQUENCE [LARGE SCALE GENOMIC DNA]</scope>
    <source>
        <strain evidence="1 2">ATCC 22711</strain>
    </source>
</reference>